<dbReference type="Pfam" id="PF01047">
    <property type="entry name" value="MarR"/>
    <property type="match status" value="1"/>
</dbReference>
<organism evidence="2 3">
    <name type="scientific">Psychromicrobium silvestre</name>
    <dbReference type="NCBI Taxonomy" id="1645614"/>
    <lineage>
        <taxon>Bacteria</taxon>
        <taxon>Bacillati</taxon>
        <taxon>Actinomycetota</taxon>
        <taxon>Actinomycetes</taxon>
        <taxon>Micrococcales</taxon>
        <taxon>Micrococcaceae</taxon>
        <taxon>Psychromicrobium</taxon>
    </lineage>
</organism>
<dbReference type="SMART" id="SM00347">
    <property type="entry name" value="HTH_MARR"/>
    <property type="match status" value="1"/>
</dbReference>
<accession>A0A7Y9LRV6</accession>
<comment type="caution">
    <text evidence="2">The sequence shown here is derived from an EMBL/GenBank/DDBJ whole genome shotgun (WGS) entry which is preliminary data.</text>
</comment>
<name>A0A7Y9LRV6_9MICC</name>
<sequence length="161" mass="17604">MSSESAEKAVASTSLGLAMQTYQASVQDFDREVARILGVNETDLRCLEVLLEPDSADVTPTILANRLGLTTGSVTTMLDRLTNAGYVARAPHPTDRRRLIVHATQLAVQKSNELYGPLINAAAEDLLPHFSTTQLKIVVEFLQAATKLQQTHFDRLRTVGD</sequence>
<dbReference type="InterPro" id="IPR039422">
    <property type="entry name" value="MarR/SlyA-like"/>
</dbReference>
<dbReference type="InterPro" id="IPR036390">
    <property type="entry name" value="WH_DNA-bd_sf"/>
</dbReference>
<dbReference type="RefSeq" id="WP_179388204.1">
    <property type="nucleotide sequence ID" value="NZ_JACBYQ010000001.1"/>
</dbReference>
<dbReference type="InterPro" id="IPR036388">
    <property type="entry name" value="WH-like_DNA-bd_sf"/>
</dbReference>
<dbReference type="GO" id="GO:0006950">
    <property type="term" value="P:response to stress"/>
    <property type="evidence" value="ECO:0007669"/>
    <property type="project" value="TreeGrafter"/>
</dbReference>
<dbReference type="PROSITE" id="PS50995">
    <property type="entry name" value="HTH_MARR_2"/>
    <property type="match status" value="1"/>
</dbReference>
<feature type="domain" description="HTH marR-type" evidence="1">
    <location>
        <begin position="8"/>
        <end position="147"/>
    </location>
</feature>
<keyword evidence="2" id="KW-0238">DNA-binding</keyword>
<gene>
    <name evidence="2" type="ORF">FHU41_000659</name>
</gene>
<keyword evidence="3" id="KW-1185">Reference proteome</keyword>
<dbReference type="GO" id="GO:0003677">
    <property type="term" value="F:DNA binding"/>
    <property type="evidence" value="ECO:0007669"/>
    <property type="project" value="UniProtKB-KW"/>
</dbReference>
<dbReference type="EMBL" id="JACBYQ010000001">
    <property type="protein sequence ID" value="NYE94438.1"/>
    <property type="molecule type" value="Genomic_DNA"/>
</dbReference>
<dbReference type="GO" id="GO:0003700">
    <property type="term" value="F:DNA-binding transcription factor activity"/>
    <property type="evidence" value="ECO:0007669"/>
    <property type="project" value="InterPro"/>
</dbReference>
<dbReference type="InterPro" id="IPR000835">
    <property type="entry name" value="HTH_MarR-typ"/>
</dbReference>
<evidence type="ECO:0000313" key="2">
    <source>
        <dbReference type="EMBL" id="NYE94438.1"/>
    </source>
</evidence>
<dbReference type="Proteomes" id="UP000521748">
    <property type="component" value="Unassembled WGS sequence"/>
</dbReference>
<protein>
    <submittedName>
        <fullName evidence="2">DNA-binding MarR family transcriptional regulator</fullName>
    </submittedName>
</protein>
<dbReference type="AlphaFoldDB" id="A0A7Y9LRV6"/>
<dbReference type="PANTHER" id="PTHR33164:SF106">
    <property type="entry name" value="TRANSCRIPTIONAL REGULATORY PROTEIN"/>
    <property type="match status" value="1"/>
</dbReference>
<evidence type="ECO:0000313" key="3">
    <source>
        <dbReference type="Proteomes" id="UP000521748"/>
    </source>
</evidence>
<proteinExistence type="predicted"/>
<dbReference type="Gene3D" id="1.10.10.10">
    <property type="entry name" value="Winged helix-like DNA-binding domain superfamily/Winged helix DNA-binding domain"/>
    <property type="match status" value="1"/>
</dbReference>
<dbReference type="SUPFAM" id="SSF46785">
    <property type="entry name" value="Winged helix' DNA-binding domain"/>
    <property type="match status" value="1"/>
</dbReference>
<evidence type="ECO:0000259" key="1">
    <source>
        <dbReference type="PROSITE" id="PS50995"/>
    </source>
</evidence>
<reference evidence="2 3" key="1">
    <citation type="submission" date="2020-07" db="EMBL/GenBank/DDBJ databases">
        <title>Sequencing the genomes of 1000 actinobacteria strains.</title>
        <authorList>
            <person name="Klenk H.-P."/>
        </authorList>
    </citation>
    <scope>NUCLEOTIDE SEQUENCE [LARGE SCALE GENOMIC DNA]</scope>
    <source>
        <strain evidence="2 3">DSM 102047</strain>
    </source>
</reference>
<dbReference type="PANTHER" id="PTHR33164">
    <property type="entry name" value="TRANSCRIPTIONAL REGULATOR, MARR FAMILY"/>
    <property type="match status" value="1"/>
</dbReference>